<evidence type="ECO:0000256" key="3">
    <source>
        <dbReference type="ARBA" id="ARBA00022801"/>
    </source>
</evidence>
<keyword evidence="1" id="KW-0479">Metal-binding</keyword>
<dbReference type="EMBL" id="JADFTS010000006">
    <property type="protein sequence ID" value="KAF9603708.1"/>
    <property type="molecule type" value="Genomic_DNA"/>
</dbReference>
<keyword evidence="8" id="KW-0413">Isomerase</keyword>
<dbReference type="GO" id="GO:0006289">
    <property type="term" value="P:nucleotide-excision repair"/>
    <property type="evidence" value="ECO:0007669"/>
    <property type="project" value="TreeGrafter"/>
</dbReference>
<dbReference type="SUPFAM" id="SSF52540">
    <property type="entry name" value="P-loop containing nucleoside triphosphate hydrolases"/>
    <property type="match status" value="1"/>
</dbReference>
<dbReference type="InterPro" id="IPR002464">
    <property type="entry name" value="DNA/RNA_helicase_DEAH_CS"/>
</dbReference>
<keyword evidence="7" id="KW-0411">Iron-sulfur</keyword>
<dbReference type="GO" id="GO:0005634">
    <property type="term" value="C:nucleus"/>
    <property type="evidence" value="ECO:0007669"/>
    <property type="project" value="TreeGrafter"/>
</dbReference>
<dbReference type="Gene3D" id="3.40.50.300">
    <property type="entry name" value="P-loop containing nucleotide triphosphate hydrolases"/>
    <property type="match status" value="2"/>
</dbReference>
<name>A0A835HSY5_9MAGN</name>
<evidence type="ECO:0000256" key="8">
    <source>
        <dbReference type="ARBA" id="ARBA00023235"/>
    </source>
</evidence>
<keyword evidence="2" id="KW-0547">Nucleotide-binding</keyword>
<dbReference type="Pfam" id="PF13307">
    <property type="entry name" value="Helicase_C_2"/>
    <property type="match status" value="1"/>
</dbReference>
<keyword evidence="3" id="KW-0378">Hydrolase</keyword>
<dbReference type="InterPro" id="IPR006555">
    <property type="entry name" value="ATP-dep_Helicase_C"/>
</dbReference>
<evidence type="ECO:0000313" key="12">
    <source>
        <dbReference type="Proteomes" id="UP000631114"/>
    </source>
</evidence>
<gene>
    <name evidence="11" type="ORF">IFM89_037471</name>
</gene>
<keyword evidence="4" id="KW-0347">Helicase</keyword>
<dbReference type="Proteomes" id="UP000631114">
    <property type="component" value="Unassembled WGS sequence"/>
</dbReference>
<keyword evidence="5" id="KW-0067">ATP-binding</keyword>
<evidence type="ECO:0000256" key="7">
    <source>
        <dbReference type="ARBA" id="ARBA00023014"/>
    </source>
</evidence>
<dbReference type="SMART" id="SM00491">
    <property type="entry name" value="HELICc2"/>
    <property type="match status" value="1"/>
</dbReference>
<feature type="region of interest" description="Disordered" evidence="9">
    <location>
        <begin position="828"/>
        <end position="847"/>
    </location>
</feature>
<dbReference type="InterPro" id="IPR010614">
    <property type="entry name" value="RAD3-like_helicase_DEAD"/>
</dbReference>
<dbReference type="PROSITE" id="PS00690">
    <property type="entry name" value="DEAH_ATP_HELICASE"/>
    <property type="match status" value="1"/>
</dbReference>
<dbReference type="InterPro" id="IPR006554">
    <property type="entry name" value="Helicase-like_DEXD_c2"/>
</dbReference>
<evidence type="ECO:0000256" key="2">
    <source>
        <dbReference type="ARBA" id="ARBA00022741"/>
    </source>
</evidence>
<dbReference type="InterPro" id="IPR014013">
    <property type="entry name" value="Helic_SF1/SF2_ATP-bd_DinG/Rad3"/>
</dbReference>
<dbReference type="PANTHER" id="PTHR11472:SF47">
    <property type="entry name" value="FANCONI ANEMIA GROUP J PROTEIN"/>
    <property type="match status" value="1"/>
</dbReference>
<evidence type="ECO:0000259" key="10">
    <source>
        <dbReference type="PROSITE" id="PS51193"/>
    </source>
</evidence>
<sequence>MESESPNPNPNKNVHHIGGLAVEFPYKPYGSQLAFMGKVISTLDKAQKQKHCNALLESPTGTGKTLSLLCSVLSWQQNYKSKNVFSNFSYNNKPNPEAASDPLGHGGGFVPEPEPEPEPSCNLTAEGGPPVQNQKKKAAPTIFYASRTHSQLTQAIREYRKTSYRVPMAVLQVTYEVEGRRSRMPRIQKGGCHEAHDIEDLVKLGRAVKARSMAQEAQLVFCPYSYILSPSIRRAMEVDLKGSIVILDEAHNIEDIARDAASVDIEDDVLDTLKRELEQLCLVDSSVYQPLHDMLEAFFVVLLQTKCWSGDKALGELQEAGISQQFFMILFECSTKAVKAASDAESKVGEHLSGVSVIALEGSKAGIWTQSFSLWCMNPAVSFTEIADLSMSVILTSGTLSPMTSFSSELGAKFETSMEAPHVIDVESQLWASVISTGPGNQPLNASYKTADAYDFQDALGVSLEEICKIVPEPRGSQDEFELTLKDYYDSIRQGNGSAAWKMKKGKKRGLKQSDVKETQQEPSRGGSAFLAVCRGKGFYGTSRPEAWLSFVYASFRRNSLAEVIVGIPFPNIHDIQVAEKKKFNDTYKSSKNLLSGNEWYCQQAFRALNQAADERFKQERNVAHVSKWLRKSLKQYTSFEMSLEGLRSFFQVAKERSSHKNIDGPKFLDIKEDSMKPKVAYKGTGKCKNHKNNNSGLPCGEKVLSKYFSTEKTGRCAASSVLGNGDASLPNLYSRGDVVDLTFAQTDENAMGEHRDYVDLECSSEKDLRLSESIYTASVPDSPEQIVVKETPGMRENSIFSSPAVFSNNDNSTSTIVQSHNDLSDRLSFHSSPAETSSGTLCEGKPSLMVTPERIKPYTNDTKREAEPSFNLSVNSHTEKRRKPMSFSLSSYSKMESYSNPDSKLPRADCKRMSTLKDTIHKIEFSSEVDHNNFEYTNLNVPQKPMMDNCGTLCLSSNIVMDKRLHLCCSLCTKSLGLPDNQFLVECLLTSSSKVYLASFLRGRSEDVTMKTDSVPVVISDTSSVDKRLFERPTSEDSAKHDKWCEKDGCVFRPVFCPFCAASDRFLGLRVMAADAPNMHLLNKILLYFDHVEIKSLEASKDKAPVPGGNSDLGQAVGGSNLNQVSNGPDSGQVAVLIPIEKFSYSPDQQNDEGWRITKSKVRHTVQVMKFLILFVSLACLKSISSSFDFAAEATKKRSTYSAIMWDTR</sequence>
<dbReference type="GO" id="GO:0003677">
    <property type="term" value="F:DNA binding"/>
    <property type="evidence" value="ECO:0007669"/>
    <property type="project" value="InterPro"/>
</dbReference>
<keyword evidence="6" id="KW-0408">Iron</keyword>
<evidence type="ECO:0000256" key="6">
    <source>
        <dbReference type="ARBA" id="ARBA00023004"/>
    </source>
</evidence>
<dbReference type="GO" id="GO:0003678">
    <property type="term" value="F:DNA helicase activity"/>
    <property type="evidence" value="ECO:0007669"/>
    <property type="project" value="InterPro"/>
</dbReference>
<dbReference type="GO" id="GO:1990918">
    <property type="term" value="P:double-strand break repair involved in meiotic recombination"/>
    <property type="evidence" value="ECO:0007669"/>
    <property type="project" value="TreeGrafter"/>
</dbReference>
<dbReference type="GO" id="GO:0016818">
    <property type="term" value="F:hydrolase activity, acting on acid anhydrides, in phosphorus-containing anhydrides"/>
    <property type="evidence" value="ECO:0007669"/>
    <property type="project" value="InterPro"/>
</dbReference>
<evidence type="ECO:0000313" key="11">
    <source>
        <dbReference type="EMBL" id="KAF9603708.1"/>
    </source>
</evidence>
<comment type="caution">
    <text evidence="11">The sequence shown here is derived from an EMBL/GenBank/DDBJ whole genome shotgun (WGS) entry which is preliminary data.</text>
</comment>
<feature type="compositionally biased region" description="Polar residues" evidence="9">
    <location>
        <begin position="830"/>
        <end position="841"/>
    </location>
</feature>
<dbReference type="OrthoDB" id="19182at2759"/>
<keyword evidence="12" id="KW-1185">Reference proteome</keyword>
<evidence type="ECO:0000256" key="4">
    <source>
        <dbReference type="ARBA" id="ARBA00022806"/>
    </source>
</evidence>
<feature type="region of interest" description="Disordered" evidence="9">
    <location>
        <begin position="96"/>
        <end position="137"/>
    </location>
</feature>
<dbReference type="PROSITE" id="PS51193">
    <property type="entry name" value="HELICASE_ATP_BIND_2"/>
    <property type="match status" value="1"/>
</dbReference>
<dbReference type="InterPro" id="IPR027417">
    <property type="entry name" value="P-loop_NTPase"/>
</dbReference>
<dbReference type="PANTHER" id="PTHR11472">
    <property type="entry name" value="DNA REPAIR DEAD HELICASE RAD3/XP-D SUBFAMILY MEMBER"/>
    <property type="match status" value="1"/>
</dbReference>
<reference evidence="11 12" key="1">
    <citation type="submission" date="2020-10" db="EMBL/GenBank/DDBJ databases">
        <title>The Coptis chinensis genome and diversification of protoberbering-type alkaloids.</title>
        <authorList>
            <person name="Wang B."/>
            <person name="Shu S."/>
            <person name="Song C."/>
            <person name="Liu Y."/>
        </authorList>
    </citation>
    <scope>NUCLEOTIDE SEQUENCE [LARGE SCALE GENOMIC DNA]</scope>
    <source>
        <strain evidence="11">HL-2020</strain>
        <tissue evidence="11">Leaf</tissue>
    </source>
</reference>
<evidence type="ECO:0000256" key="9">
    <source>
        <dbReference type="SAM" id="MobiDB-lite"/>
    </source>
</evidence>
<dbReference type="GO" id="GO:0005524">
    <property type="term" value="F:ATP binding"/>
    <property type="evidence" value="ECO:0007669"/>
    <property type="project" value="UniProtKB-KW"/>
</dbReference>
<evidence type="ECO:0000256" key="1">
    <source>
        <dbReference type="ARBA" id="ARBA00022723"/>
    </source>
</evidence>
<dbReference type="Pfam" id="PF06733">
    <property type="entry name" value="DEAD_2"/>
    <property type="match status" value="1"/>
</dbReference>
<dbReference type="AlphaFoldDB" id="A0A835HSY5"/>
<accession>A0A835HSY5</accession>
<evidence type="ECO:0000256" key="5">
    <source>
        <dbReference type="ARBA" id="ARBA00022840"/>
    </source>
</evidence>
<feature type="domain" description="Helicase ATP-binding" evidence="10">
    <location>
        <begin position="18"/>
        <end position="307"/>
    </location>
</feature>
<protein>
    <recommendedName>
        <fullName evidence="10">Helicase ATP-binding domain-containing protein</fullName>
    </recommendedName>
</protein>
<feature type="region of interest" description="Disordered" evidence="9">
    <location>
        <begin position="503"/>
        <end position="523"/>
    </location>
</feature>
<organism evidence="11 12">
    <name type="scientific">Coptis chinensis</name>
    <dbReference type="NCBI Taxonomy" id="261450"/>
    <lineage>
        <taxon>Eukaryota</taxon>
        <taxon>Viridiplantae</taxon>
        <taxon>Streptophyta</taxon>
        <taxon>Embryophyta</taxon>
        <taxon>Tracheophyta</taxon>
        <taxon>Spermatophyta</taxon>
        <taxon>Magnoliopsida</taxon>
        <taxon>Ranunculales</taxon>
        <taxon>Ranunculaceae</taxon>
        <taxon>Coptidoideae</taxon>
        <taxon>Coptis</taxon>
    </lineage>
</organism>
<dbReference type="SMART" id="SM00488">
    <property type="entry name" value="DEXDc2"/>
    <property type="match status" value="1"/>
</dbReference>
<proteinExistence type="predicted"/>
<dbReference type="GO" id="GO:0046872">
    <property type="term" value="F:metal ion binding"/>
    <property type="evidence" value="ECO:0007669"/>
    <property type="project" value="UniProtKB-KW"/>
</dbReference>
<dbReference type="InterPro" id="IPR045028">
    <property type="entry name" value="DinG/Rad3-like"/>
</dbReference>
<dbReference type="GO" id="GO:0051536">
    <property type="term" value="F:iron-sulfur cluster binding"/>
    <property type="evidence" value="ECO:0007669"/>
    <property type="project" value="UniProtKB-KW"/>
</dbReference>